<sequence length="63" mass="7229">MQQVLESLAACLQDSFLPLIKVMDRKIDVDLRTHNRINEISSRLDELGRLLGGEQRPLENDQP</sequence>
<dbReference type="EMBL" id="RBSQ01001081">
    <property type="protein sequence ID" value="RMS48058.1"/>
    <property type="molecule type" value="Genomic_DNA"/>
</dbReference>
<gene>
    <name evidence="1" type="ORF">ALP65_02818</name>
</gene>
<dbReference type="AlphaFoldDB" id="A0A3M5DF60"/>
<comment type="caution">
    <text evidence="1">The sequence shown here is derived from an EMBL/GenBank/DDBJ whole genome shotgun (WGS) entry which is preliminary data.</text>
</comment>
<protein>
    <submittedName>
        <fullName evidence="1">Uncharacterized protein</fullName>
    </submittedName>
</protein>
<proteinExistence type="predicted"/>
<dbReference type="Proteomes" id="UP000270834">
    <property type="component" value="Unassembled WGS sequence"/>
</dbReference>
<organism evidence="1 2">
    <name type="scientific">Pseudomonas aeruginosa</name>
    <dbReference type="NCBI Taxonomy" id="287"/>
    <lineage>
        <taxon>Bacteria</taxon>
        <taxon>Pseudomonadati</taxon>
        <taxon>Pseudomonadota</taxon>
        <taxon>Gammaproteobacteria</taxon>
        <taxon>Pseudomonadales</taxon>
        <taxon>Pseudomonadaceae</taxon>
        <taxon>Pseudomonas</taxon>
    </lineage>
</organism>
<evidence type="ECO:0000313" key="2">
    <source>
        <dbReference type="Proteomes" id="UP000270834"/>
    </source>
</evidence>
<accession>A0A3M5DF60</accession>
<name>A0A3M5DF60_PSEAI</name>
<reference evidence="1 2" key="1">
    <citation type="submission" date="2018-08" db="EMBL/GenBank/DDBJ databases">
        <title>Recombination of ecologically and evolutionarily significant loci maintains genetic cohesion in the Pseudomonas syringae species complex.</title>
        <authorList>
            <person name="Dillon M."/>
            <person name="Thakur S."/>
            <person name="Almeida R.N.D."/>
            <person name="Weir B.S."/>
            <person name="Guttman D.S."/>
        </authorList>
    </citation>
    <scope>NUCLEOTIDE SEQUENCE [LARGE SCALE GENOMIC DNA]</scope>
    <source>
        <strain evidence="1 2">ICMP 7846</strain>
    </source>
</reference>
<evidence type="ECO:0000313" key="1">
    <source>
        <dbReference type="EMBL" id="RMS48058.1"/>
    </source>
</evidence>